<evidence type="ECO:0000313" key="14">
    <source>
        <dbReference type="Proteomes" id="UP000624404"/>
    </source>
</evidence>
<evidence type="ECO:0000256" key="1">
    <source>
        <dbReference type="ARBA" id="ARBA00004613"/>
    </source>
</evidence>
<dbReference type="PANTHER" id="PTHR48250">
    <property type="entry name" value="CUTINASE 2-RELATED"/>
    <property type="match status" value="1"/>
</dbReference>
<dbReference type="EC" id="3.1.1.74" evidence="3 12"/>
<dbReference type="InterPro" id="IPR000675">
    <property type="entry name" value="Cutinase/axe"/>
</dbReference>
<comment type="function">
    <text evidence="12">Catalyzes the hydrolysis of complex carboxylic polyesters found in the cell wall of plants. Degrades cutin, a macromolecule that forms the structure of the plant cuticle.</text>
</comment>
<dbReference type="PRINTS" id="PR00129">
    <property type="entry name" value="CUTINASE"/>
</dbReference>
<dbReference type="SMART" id="SM01110">
    <property type="entry name" value="Cutinase"/>
    <property type="match status" value="1"/>
</dbReference>
<evidence type="ECO:0000256" key="10">
    <source>
        <dbReference type="PIRSR" id="PIRSR611150-1"/>
    </source>
</evidence>
<evidence type="ECO:0000256" key="2">
    <source>
        <dbReference type="ARBA" id="ARBA00007534"/>
    </source>
</evidence>
<dbReference type="AlphaFoldDB" id="A0A8H2ZNP0"/>
<dbReference type="SUPFAM" id="SSF53474">
    <property type="entry name" value="alpha/beta-Hydrolases"/>
    <property type="match status" value="1"/>
</dbReference>
<evidence type="ECO:0000256" key="9">
    <source>
        <dbReference type="ARBA" id="ARBA00034045"/>
    </source>
</evidence>
<proteinExistence type="inferred from homology"/>
<dbReference type="GO" id="GO:0016052">
    <property type="term" value="P:carbohydrate catabolic process"/>
    <property type="evidence" value="ECO:0007669"/>
    <property type="project" value="TreeGrafter"/>
</dbReference>
<sequence length="268" mass="27850">MAFRTITFLQFFLYISSIHSFPFSFLNLKHINTRDLSAVANELGTLGSDLTDPSTLKTFLGNKGNVITQNDVLDSNGSCATMTVLFARGTGEVGNVGVLTGPPFFTALAAYMNQTGSMAIQGVDYAATVSGFLAGGDPAGAKTMASLINNTLTTCPNTHLTVSGYSQGAQLVHLAMSSLSGTIASRIKSVVMFGDPMNGTALNGVDASRVMTFCNPKDDICKGRDVILPAHLEYSAYAGTAAMFALSGLADVGITSARKVSGVGGIMS</sequence>
<evidence type="ECO:0000256" key="7">
    <source>
        <dbReference type="ARBA" id="ARBA00022801"/>
    </source>
</evidence>
<feature type="active site" description="Proton donor/acceptor" evidence="10">
    <location>
        <position position="231"/>
    </location>
</feature>
<dbReference type="PROSITE" id="PS00155">
    <property type="entry name" value="CUTINASE_1"/>
    <property type="match status" value="1"/>
</dbReference>
<dbReference type="GO" id="GO:0050525">
    <property type="term" value="F:cutinase activity"/>
    <property type="evidence" value="ECO:0007669"/>
    <property type="project" value="UniProtKB-UniRule"/>
</dbReference>
<comment type="subcellular location">
    <subcellularLocation>
        <location evidence="1 12">Secreted</location>
    </subcellularLocation>
</comment>
<evidence type="ECO:0000256" key="6">
    <source>
        <dbReference type="ARBA" id="ARBA00022729"/>
    </source>
</evidence>
<protein>
    <recommendedName>
        <fullName evidence="3 12">Cutinase</fullName>
        <ecNumber evidence="3 12">3.1.1.74</ecNumber>
    </recommendedName>
</protein>
<dbReference type="GO" id="GO:0005576">
    <property type="term" value="C:extracellular region"/>
    <property type="evidence" value="ECO:0007669"/>
    <property type="project" value="UniProtKB-SubCell"/>
</dbReference>
<keyword evidence="4 12" id="KW-0719">Serine esterase</keyword>
<reference evidence="13" key="1">
    <citation type="submission" date="2020-10" db="EMBL/GenBank/DDBJ databases">
        <authorList>
            <person name="Kusch S."/>
        </authorList>
    </citation>
    <scope>NUCLEOTIDE SEQUENCE</scope>
    <source>
        <strain evidence="13">SwB9</strain>
    </source>
</reference>
<feature type="active site" description="Nucleophile" evidence="10">
    <location>
        <position position="166"/>
    </location>
</feature>
<evidence type="ECO:0000256" key="8">
    <source>
        <dbReference type="ARBA" id="ARBA00023157"/>
    </source>
</evidence>
<dbReference type="InterPro" id="IPR011150">
    <property type="entry name" value="Cutinase_monf"/>
</dbReference>
<name>A0A8H2ZNP0_9HELO</name>
<dbReference type="Pfam" id="PF01083">
    <property type="entry name" value="Cutinase"/>
    <property type="match status" value="1"/>
</dbReference>
<dbReference type="PANTHER" id="PTHR48250:SF1">
    <property type="entry name" value="CUTINASE"/>
    <property type="match status" value="1"/>
</dbReference>
<comment type="caution">
    <text evidence="13">The sequence shown here is derived from an EMBL/GenBank/DDBJ whole genome shotgun (WGS) entry which is preliminary data.</text>
</comment>
<evidence type="ECO:0000256" key="4">
    <source>
        <dbReference type="ARBA" id="ARBA00022487"/>
    </source>
</evidence>
<evidence type="ECO:0000256" key="12">
    <source>
        <dbReference type="RuleBase" id="RU361263"/>
    </source>
</evidence>
<comment type="catalytic activity">
    <reaction evidence="9 12">
        <text>cutin + H2O = cutin monomers.</text>
        <dbReference type="EC" id="3.1.1.74"/>
    </reaction>
</comment>
<feature type="disulfide bond" evidence="11">
    <location>
        <begin position="79"/>
        <end position="155"/>
    </location>
</feature>
<keyword evidence="6" id="KW-0732">Signal</keyword>
<gene>
    <name evidence="13" type="ORF">SCLTRI_LOCUS3352</name>
</gene>
<dbReference type="Proteomes" id="UP000624404">
    <property type="component" value="Unassembled WGS sequence"/>
</dbReference>
<evidence type="ECO:0000256" key="3">
    <source>
        <dbReference type="ARBA" id="ARBA00013095"/>
    </source>
</evidence>
<keyword evidence="5 12" id="KW-0964">Secreted</keyword>
<feature type="active site" evidence="10">
    <location>
        <position position="218"/>
    </location>
</feature>
<evidence type="ECO:0000256" key="11">
    <source>
        <dbReference type="PIRSR" id="PIRSR611150-2"/>
    </source>
</evidence>
<dbReference type="InterPro" id="IPR029058">
    <property type="entry name" value="AB_hydrolase_fold"/>
</dbReference>
<feature type="disulfide bond" evidence="11">
    <location>
        <begin position="214"/>
        <end position="221"/>
    </location>
</feature>
<dbReference type="InterPro" id="IPR043580">
    <property type="entry name" value="CUTINASE_1"/>
</dbReference>
<comment type="similarity">
    <text evidence="2 12">Belongs to the cutinase family.</text>
</comment>
<dbReference type="EMBL" id="CAJHIA010000010">
    <property type="protein sequence ID" value="CAD6443560.1"/>
    <property type="molecule type" value="Genomic_DNA"/>
</dbReference>
<keyword evidence="8 11" id="KW-1015">Disulfide bond</keyword>
<keyword evidence="7 12" id="KW-0378">Hydrolase</keyword>
<evidence type="ECO:0000256" key="5">
    <source>
        <dbReference type="ARBA" id="ARBA00022525"/>
    </source>
</evidence>
<keyword evidence="14" id="KW-1185">Reference proteome</keyword>
<organism evidence="13 14">
    <name type="scientific">Sclerotinia trifoliorum</name>
    <dbReference type="NCBI Taxonomy" id="28548"/>
    <lineage>
        <taxon>Eukaryota</taxon>
        <taxon>Fungi</taxon>
        <taxon>Dikarya</taxon>
        <taxon>Ascomycota</taxon>
        <taxon>Pezizomycotina</taxon>
        <taxon>Leotiomycetes</taxon>
        <taxon>Helotiales</taxon>
        <taxon>Sclerotiniaceae</taxon>
        <taxon>Sclerotinia</taxon>
    </lineage>
</organism>
<dbReference type="OrthoDB" id="2975078at2759"/>
<accession>A0A8H2ZNP0</accession>
<evidence type="ECO:0000313" key="13">
    <source>
        <dbReference type="EMBL" id="CAD6443560.1"/>
    </source>
</evidence>
<dbReference type="Gene3D" id="3.40.50.1820">
    <property type="entry name" value="alpha/beta hydrolase"/>
    <property type="match status" value="1"/>
</dbReference>